<evidence type="ECO:0000313" key="2">
    <source>
        <dbReference type="Proteomes" id="UP000324222"/>
    </source>
</evidence>
<accession>A0A5B7DPF0</accession>
<dbReference type="EMBL" id="VSRR010001127">
    <property type="protein sequence ID" value="MPC22796.1"/>
    <property type="molecule type" value="Genomic_DNA"/>
</dbReference>
<protein>
    <submittedName>
        <fullName evidence="1">Uncharacterized protein</fullName>
    </submittedName>
</protein>
<gene>
    <name evidence="1" type="ORF">E2C01_015823</name>
</gene>
<sequence>MTSDDRTRITLGFTGTRSSGCGCSDTESSEALSESSRLAVSAWPLPSQPAVQPFCLPWGHSLGSSEKTPIHKMHPWSDADYILS</sequence>
<comment type="caution">
    <text evidence="1">The sequence shown here is derived from an EMBL/GenBank/DDBJ whole genome shotgun (WGS) entry which is preliminary data.</text>
</comment>
<reference evidence="1 2" key="1">
    <citation type="submission" date="2019-05" db="EMBL/GenBank/DDBJ databases">
        <title>Another draft genome of Portunus trituberculatus and its Hox gene families provides insights of decapod evolution.</title>
        <authorList>
            <person name="Jeong J.-H."/>
            <person name="Song I."/>
            <person name="Kim S."/>
            <person name="Choi T."/>
            <person name="Kim D."/>
            <person name="Ryu S."/>
            <person name="Kim W."/>
        </authorList>
    </citation>
    <scope>NUCLEOTIDE SEQUENCE [LARGE SCALE GENOMIC DNA]</scope>
    <source>
        <tissue evidence="1">Muscle</tissue>
    </source>
</reference>
<proteinExistence type="predicted"/>
<name>A0A5B7DPF0_PORTR</name>
<evidence type="ECO:0000313" key="1">
    <source>
        <dbReference type="EMBL" id="MPC22796.1"/>
    </source>
</evidence>
<organism evidence="1 2">
    <name type="scientific">Portunus trituberculatus</name>
    <name type="common">Swimming crab</name>
    <name type="synonym">Neptunus trituberculatus</name>
    <dbReference type="NCBI Taxonomy" id="210409"/>
    <lineage>
        <taxon>Eukaryota</taxon>
        <taxon>Metazoa</taxon>
        <taxon>Ecdysozoa</taxon>
        <taxon>Arthropoda</taxon>
        <taxon>Crustacea</taxon>
        <taxon>Multicrustacea</taxon>
        <taxon>Malacostraca</taxon>
        <taxon>Eumalacostraca</taxon>
        <taxon>Eucarida</taxon>
        <taxon>Decapoda</taxon>
        <taxon>Pleocyemata</taxon>
        <taxon>Brachyura</taxon>
        <taxon>Eubrachyura</taxon>
        <taxon>Portunoidea</taxon>
        <taxon>Portunidae</taxon>
        <taxon>Portuninae</taxon>
        <taxon>Portunus</taxon>
    </lineage>
</organism>
<dbReference type="AlphaFoldDB" id="A0A5B7DPF0"/>
<dbReference type="Proteomes" id="UP000324222">
    <property type="component" value="Unassembled WGS sequence"/>
</dbReference>
<keyword evidence="2" id="KW-1185">Reference proteome</keyword>